<proteinExistence type="predicted"/>
<organism evidence="4 5">
    <name type="scientific">Candidatus Uhrbacteria bacterium GW2011_GWD2_52_7</name>
    <dbReference type="NCBI Taxonomy" id="1618989"/>
    <lineage>
        <taxon>Bacteria</taxon>
        <taxon>Candidatus Uhriibacteriota</taxon>
    </lineage>
</organism>
<feature type="domain" description="DUF4349" evidence="3">
    <location>
        <begin position="87"/>
        <end position="295"/>
    </location>
</feature>
<evidence type="ECO:0000313" key="4">
    <source>
        <dbReference type="EMBL" id="KKW30082.1"/>
    </source>
</evidence>
<dbReference type="InterPro" id="IPR025645">
    <property type="entry name" value="DUF4349"/>
</dbReference>
<reference evidence="4 5" key="1">
    <citation type="journal article" date="2015" name="Nature">
        <title>rRNA introns, odd ribosomes, and small enigmatic genomes across a large radiation of phyla.</title>
        <authorList>
            <person name="Brown C.T."/>
            <person name="Hug L.A."/>
            <person name="Thomas B.C."/>
            <person name="Sharon I."/>
            <person name="Castelle C.J."/>
            <person name="Singh A."/>
            <person name="Wilkins M.J."/>
            <person name="Williams K.H."/>
            <person name="Banfield J.F."/>
        </authorList>
    </citation>
    <scope>NUCLEOTIDE SEQUENCE [LARGE SCALE GENOMIC DNA]</scope>
</reference>
<dbReference type="Pfam" id="PF14257">
    <property type="entry name" value="DUF4349"/>
    <property type="match status" value="1"/>
</dbReference>
<evidence type="ECO:0000259" key="3">
    <source>
        <dbReference type="Pfam" id="PF14257"/>
    </source>
</evidence>
<accession>A0A0G1ZPJ6</accession>
<keyword evidence="1" id="KW-0175">Coiled coil</keyword>
<keyword evidence="2" id="KW-0472">Membrane</keyword>
<evidence type="ECO:0000256" key="1">
    <source>
        <dbReference type="SAM" id="Coils"/>
    </source>
</evidence>
<feature type="transmembrane region" description="Helical" evidence="2">
    <location>
        <begin position="12"/>
        <end position="31"/>
    </location>
</feature>
<feature type="transmembrane region" description="Helical" evidence="2">
    <location>
        <begin position="277"/>
        <end position="300"/>
    </location>
</feature>
<dbReference type="AlphaFoldDB" id="A0A0G1ZPJ6"/>
<feature type="coiled-coil region" evidence="1">
    <location>
        <begin position="160"/>
        <end position="187"/>
    </location>
</feature>
<gene>
    <name evidence="4" type="ORF">UY72_C0023G0004</name>
</gene>
<keyword evidence="2" id="KW-0812">Transmembrane</keyword>
<evidence type="ECO:0000313" key="5">
    <source>
        <dbReference type="Proteomes" id="UP000034846"/>
    </source>
</evidence>
<dbReference type="EMBL" id="LCRD01000023">
    <property type="protein sequence ID" value="KKW30082.1"/>
    <property type="molecule type" value="Genomic_DNA"/>
</dbReference>
<keyword evidence="2" id="KW-1133">Transmembrane helix</keyword>
<name>A0A0G1ZPJ6_9BACT</name>
<evidence type="ECO:0000256" key="2">
    <source>
        <dbReference type="SAM" id="Phobius"/>
    </source>
</evidence>
<sequence length="309" mass="33893">MKYPGQSGLWRTVAIVTIVTLFMFVVIGTVWNTIMPNGFMMRDLVFTENEQSVGSAVMGYDMMDGYSKSFTVSTSGSAGETAATAEQKIIKTAELTISVDGVQASIDAIAAEAVKQNGFVQSSQVYEDVYGNLTGWITIRVPASTFEAVIATIKNSAVRLEGESRNAQDVTEEYTDLEARLIAAEAQESQYLLILEDAATVGEVLAVQEHLGTVRAEIESLQGQINYLTNLTDYSTVTVYVNEETKINFPTEKFDLIRDFKQAGHYVVVLAQKTLTALVWTLVVGLTIAIPVALIGWAGWKIAKRFRRT</sequence>
<protein>
    <recommendedName>
        <fullName evidence="3">DUF4349 domain-containing protein</fullName>
    </recommendedName>
</protein>
<comment type="caution">
    <text evidence="4">The sequence shown here is derived from an EMBL/GenBank/DDBJ whole genome shotgun (WGS) entry which is preliminary data.</text>
</comment>
<dbReference type="Proteomes" id="UP000034846">
    <property type="component" value="Unassembled WGS sequence"/>
</dbReference>